<evidence type="ECO:0000313" key="1">
    <source>
        <dbReference type="EMBL" id="AOT24281.1"/>
    </source>
</evidence>
<dbReference type="RefSeq" id="YP_009596791.1">
    <property type="nucleotide sequence ID" value="NC_041890.1"/>
</dbReference>
<dbReference type="OrthoDB" id="22998at10239"/>
<keyword evidence="2" id="KW-1185">Reference proteome</keyword>
<dbReference type="EMBL" id="KX620748">
    <property type="protein sequence ID" value="AOT24281.1"/>
    <property type="molecule type" value="Genomic_DNA"/>
</dbReference>
<reference evidence="1 2" key="1">
    <citation type="submission" date="2016-07" db="EMBL/GenBank/DDBJ databases">
        <authorList>
            <person name="Modlin R.L."/>
            <person name="Cheng L.S."/>
            <person name="Marinelli L.J."/>
            <person name="Grosset N."/>
            <person name="Gautier M."/>
            <person name="Fitz-Gibbon S."/>
            <person name="Pellegrini M."/>
            <person name="Bowman C.A."/>
            <person name="Russell D.A."/>
            <person name="Jacobs-Sera D."/>
            <person name="Hatfull G.F."/>
        </authorList>
    </citation>
    <scope>NUCLEOTIDE SEQUENCE [LARGE SCALE GENOMIC DNA]</scope>
</reference>
<dbReference type="GeneID" id="40072389"/>
<accession>A0A1D8ETA3</accession>
<dbReference type="Proteomes" id="UP000223795">
    <property type="component" value="Segment"/>
</dbReference>
<sequence>MSTEWMDELPVLAGGLVGGGQGLESLDVGVFTLRCVRCGHEATETVADSTAWPDHASDMRTRAAAAGWWDGMCPACAAGGHA</sequence>
<proteinExistence type="predicted"/>
<organism evidence="1 2">
    <name type="scientific">Propionibacterium phage Anatole</name>
    <dbReference type="NCBI Taxonomy" id="1897531"/>
    <lineage>
        <taxon>Viruses</taxon>
        <taxon>Duplodnaviria</taxon>
        <taxon>Heunggongvirae</taxon>
        <taxon>Uroviricota</taxon>
        <taxon>Caudoviricetes</taxon>
        <taxon>Anatolevirus</taxon>
        <taxon>Anatolevirus anatole</taxon>
    </lineage>
</organism>
<gene>
    <name evidence="1" type="primary">43</name>
    <name evidence="1" type="ORF">ANATOLE_43</name>
</gene>
<dbReference type="KEGG" id="vg:40072389"/>
<protein>
    <submittedName>
        <fullName evidence="1">Uncharacterized protein</fullName>
    </submittedName>
</protein>
<name>A0A1D8ETA3_9CAUD</name>
<evidence type="ECO:0000313" key="2">
    <source>
        <dbReference type="Proteomes" id="UP000223795"/>
    </source>
</evidence>